<dbReference type="EMBL" id="KB644415">
    <property type="protein sequence ID" value="EPS34899.1"/>
    <property type="molecule type" value="Genomic_DNA"/>
</dbReference>
<evidence type="ECO:0000313" key="2">
    <source>
        <dbReference type="EMBL" id="EPS34899.1"/>
    </source>
</evidence>
<evidence type="ECO:0000256" key="1">
    <source>
        <dbReference type="SAM" id="MobiDB-lite"/>
    </source>
</evidence>
<dbReference type="HOGENOM" id="CLU_3415240_0_0_1"/>
<feature type="region of interest" description="Disordered" evidence="1">
    <location>
        <begin position="1"/>
        <end position="27"/>
    </location>
</feature>
<proteinExistence type="predicted"/>
<organism evidence="2 3">
    <name type="scientific">Penicillium oxalicum (strain 114-2 / CGMCC 5302)</name>
    <name type="common">Penicillium decumbens</name>
    <dbReference type="NCBI Taxonomy" id="933388"/>
    <lineage>
        <taxon>Eukaryota</taxon>
        <taxon>Fungi</taxon>
        <taxon>Dikarya</taxon>
        <taxon>Ascomycota</taxon>
        <taxon>Pezizomycotina</taxon>
        <taxon>Eurotiomycetes</taxon>
        <taxon>Eurotiomycetidae</taxon>
        <taxon>Eurotiales</taxon>
        <taxon>Aspergillaceae</taxon>
        <taxon>Penicillium</taxon>
    </lineage>
</organism>
<evidence type="ECO:0000313" key="3">
    <source>
        <dbReference type="Proteomes" id="UP000019376"/>
    </source>
</evidence>
<reference evidence="2 3" key="1">
    <citation type="journal article" date="2013" name="PLoS ONE">
        <title>Genomic and secretomic analyses reveal unique features of the lignocellulolytic enzyme system of Penicillium decumbens.</title>
        <authorList>
            <person name="Liu G."/>
            <person name="Zhang L."/>
            <person name="Wei X."/>
            <person name="Zou G."/>
            <person name="Qin Y."/>
            <person name="Ma L."/>
            <person name="Li J."/>
            <person name="Zheng H."/>
            <person name="Wang S."/>
            <person name="Wang C."/>
            <person name="Xun L."/>
            <person name="Zhao G.-P."/>
            <person name="Zhou Z."/>
            <person name="Qu Y."/>
        </authorList>
    </citation>
    <scope>NUCLEOTIDE SEQUENCE [LARGE SCALE GENOMIC DNA]</scope>
    <source>
        <strain evidence="3">114-2 / CGMCC 5302</strain>
    </source>
</reference>
<protein>
    <submittedName>
        <fullName evidence="2">Uncharacterized protein</fullName>
    </submittedName>
</protein>
<dbReference type="Proteomes" id="UP000019376">
    <property type="component" value="Unassembled WGS sequence"/>
</dbReference>
<gene>
    <name evidence="2" type="ORF">PDE_09863</name>
</gene>
<name>S7ZWT6_PENO1</name>
<sequence length="27" mass="3075">MATCSSAFEVEEKEREFEENENGSPKP</sequence>
<accession>S7ZWT6</accession>
<dbReference type="AlphaFoldDB" id="S7ZWT6"/>
<keyword evidence="3" id="KW-1185">Reference proteome</keyword>